<feature type="transmembrane region" description="Helical" evidence="9">
    <location>
        <begin position="213"/>
        <end position="239"/>
    </location>
</feature>
<dbReference type="PIRSF" id="PIRSF005355">
    <property type="entry name" value="UBIAD1"/>
    <property type="match status" value="1"/>
</dbReference>
<dbReference type="STRING" id="364032.SAMN05443662_0852"/>
<keyword evidence="6 9" id="KW-0812">Transmembrane</keyword>
<gene>
    <name evidence="10" type="ORF">SAMN05443662_0852</name>
</gene>
<evidence type="ECO:0000256" key="7">
    <source>
        <dbReference type="ARBA" id="ARBA00022989"/>
    </source>
</evidence>
<evidence type="ECO:0000256" key="8">
    <source>
        <dbReference type="ARBA" id="ARBA00023136"/>
    </source>
</evidence>
<evidence type="ECO:0000256" key="5">
    <source>
        <dbReference type="ARBA" id="ARBA00022679"/>
    </source>
</evidence>
<dbReference type="GO" id="GO:0004659">
    <property type="term" value="F:prenyltransferase activity"/>
    <property type="evidence" value="ECO:0007669"/>
    <property type="project" value="InterPro"/>
</dbReference>
<feature type="transmembrane region" description="Helical" evidence="9">
    <location>
        <begin position="95"/>
        <end position="114"/>
    </location>
</feature>
<dbReference type="GO" id="GO:0042371">
    <property type="term" value="P:vitamin K biosynthetic process"/>
    <property type="evidence" value="ECO:0007669"/>
    <property type="project" value="TreeGrafter"/>
</dbReference>
<organism evidence="10 11">
    <name type="scientific">Sulfurivirga caldicuralii</name>
    <dbReference type="NCBI Taxonomy" id="364032"/>
    <lineage>
        <taxon>Bacteria</taxon>
        <taxon>Pseudomonadati</taxon>
        <taxon>Pseudomonadota</taxon>
        <taxon>Gammaproteobacteria</taxon>
        <taxon>Thiotrichales</taxon>
        <taxon>Piscirickettsiaceae</taxon>
        <taxon>Sulfurivirga</taxon>
    </lineage>
</organism>
<dbReference type="RefSeq" id="WP_074201144.1">
    <property type="nucleotide sequence ID" value="NZ_FSRE01000002.1"/>
</dbReference>
<dbReference type="EMBL" id="FSRE01000002">
    <property type="protein sequence ID" value="SIN88576.1"/>
    <property type="molecule type" value="Genomic_DNA"/>
</dbReference>
<name>A0A1N6F009_9GAMM</name>
<dbReference type="Gene3D" id="1.10.357.140">
    <property type="entry name" value="UbiA prenyltransferase"/>
    <property type="match status" value="1"/>
</dbReference>
<feature type="transmembrane region" description="Helical" evidence="9">
    <location>
        <begin position="173"/>
        <end position="192"/>
    </location>
</feature>
<accession>A0A1N6F009</accession>
<dbReference type="InterPro" id="IPR026046">
    <property type="entry name" value="UBIAD1"/>
</dbReference>
<keyword evidence="3" id="KW-0474">Menaquinone biosynthesis</keyword>
<evidence type="ECO:0000256" key="9">
    <source>
        <dbReference type="SAM" id="Phobius"/>
    </source>
</evidence>
<dbReference type="OrthoDB" id="3344514at2"/>
<dbReference type="UniPathway" id="UPA00079"/>
<keyword evidence="5 10" id="KW-0808">Transferase</keyword>
<keyword evidence="4" id="KW-1003">Cell membrane</keyword>
<dbReference type="GO" id="GO:0016020">
    <property type="term" value="C:membrane"/>
    <property type="evidence" value="ECO:0007669"/>
    <property type="project" value="UniProtKB-SubCell"/>
</dbReference>
<dbReference type="AlphaFoldDB" id="A0A1N6F009"/>
<evidence type="ECO:0000313" key="11">
    <source>
        <dbReference type="Proteomes" id="UP000198461"/>
    </source>
</evidence>
<feature type="transmembrane region" description="Helical" evidence="9">
    <location>
        <begin position="245"/>
        <end position="263"/>
    </location>
</feature>
<feature type="transmembrane region" description="Helical" evidence="9">
    <location>
        <begin position="275"/>
        <end position="298"/>
    </location>
</feature>
<evidence type="ECO:0000313" key="10">
    <source>
        <dbReference type="EMBL" id="SIN88576.1"/>
    </source>
</evidence>
<feature type="transmembrane region" description="Helical" evidence="9">
    <location>
        <begin position="120"/>
        <end position="138"/>
    </location>
</feature>
<dbReference type="CDD" id="cd13962">
    <property type="entry name" value="PT_UbiA_UBIAD1"/>
    <property type="match status" value="1"/>
</dbReference>
<dbReference type="Proteomes" id="UP000198461">
    <property type="component" value="Unassembled WGS sequence"/>
</dbReference>
<keyword evidence="7 9" id="KW-1133">Transmembrane helix</keyword>
<evidence type="ECO:0000256" key="1">
    <source>
        <dbReference type="ARBA" id="ARBA00004141"/>
    </source>
</evidence>
<comment type="subcellular location">
    <subcellularLocation>
        <location evidence="1">Membrane</location>
        <topology evidence="1">Multi-pass membrane protein</topology>
    </subcellularLocation>
</comment>
<feature type="transmembrane region" description="Helical" evidence="9">
    <location>
        <begin position="145"/>
        <end position="167"/>
    </location>
</feature>
<evidence type="ECO:0000256" key="6">
    <source>
        <dbReference type="ARBA" id="ARBA00022692"/>
    </source>
</evidence>
<evidence type="ECO:0000256" key="3">
    <source>
        <dbReference type="ARBA" id="ARBA00022428"/>
    </source>
</evidence>
<protein>
    <submittedName>
        <fullName evidence="10">1,4-dihydroxy-2-naphthoate octaprenyltransferase</fullName>
    </submittedName>
</protein>
<dbReference type="PANTHER" id="PTHR13929:SF0">
    <property type="entry name" value="UBIA PRENYLTRANSFERASE DOMAIN-CONTAINING PROTEIN 1"/>
    <property type="match status" value="1"/>
</dbReference>
<dbReference type="InterPro" id="IPR000537">
    <property type="entry name" value="UbiA_prenyltransferase"/>
</dbReference>
<keyword evidence="8 9" id="KW-0472">Membrane</keyword>
<sequence length="300" mass="33021">MKQALKTVWMSMRPPFLLLTVSVILLGAALAVWEGAAFDWGRFLLVMIGGLSAHASVNLLNEYEDWRSGLDAMTQRTPFSGGSGALQAHPEYAEWVMGAGYFFLGVVIAIGLYFVHELGWGLLPIGLLGVALILFYTTRLTRMPWLCLIAPGLAFGPLMVMGTYYVLTGHYSERALLVSLIPFFLVNNLLLLNQIPDIDADRRAGRVTFPMKMGVPLTLQVFDLFLLSAYGVLVILVALQWLPPLALLGLISLIFAMPMLLNLRRVRAGNQERLLPALAMNVVINLLAPALVAVALWLSR</sequence>
<comment type="pathway">
    <text evidence="2">Quinol/quinone metabolism; menaquinone biosynthesis.</text>
</comment>
<dbReference type="InterPro" id="IPR044878">
    <property type="entry name" value="UbiA_sf"/>
</dbReference>
<evidence type="ECO:0000256" key="2">
    <source>
        <dbReference type="ARBA" id="ARBA00004863"/>
    </source>
</evidence>
<evidence type="ECO:0000256" key="4">
    <source>
        <dbReference type="ARBA" id="ARBA00022475"/>
    </source>
</evidence>
<proteinExistence type="predicted"/>
<dbReference type="GO" id="GO:0009234">
    <property type="term" value="P:menaquinone biosynthetic process"/>
    <property type="evidence" value="ECO:0007669"/>
    <property type="project" value="UniProtKB-UniPathway"/>
</dbReference>
<dbReference type="PANTHER" id="PTHR13929">
    <property type="entry name" value="1,4-DIHYDROXY-2-NAPHTHOATE OCTAPRENYLTRANSFERASE"/>
    <property type="match status" value="1"/>
</dbReference>
<dbReference type="Pfam" id="PF01040">
    <property type="entry name" value="UbiA"/>
    <property type="match status" value="1"/>
</dbReference>
<reference evidence="10 11" key="1">
    <citation type="submission" date="2016-11" db="EMBL/GenBank/DDBJ databases">
        <authorList>
            <person name="Jaros S."/>
            <person name="Januszkiewicz K."/>
            <person name="Wedrychowicz H."/>
        </authorList>
    </citation>
    <scope>NUCLEOTIDE SEQUENCE [LARGE SCALE GENOMIC DNA]</scope>
    <source>
        <strain evidence="10 11">DSM 17737</strain>
    </source>
</reference>
<keyword evidence="11" id="KW-1185">Reference proteome</keyword>